<dbReference type="STRING" id="48709.A0A1D2M541"/>
<proteinExistence type="predicted"/>
<protein>
    <submittedName>
        <fullName evidence="2">Histone H2B</fullName>
    </submittedName>
</protein>
<evidence type="ECO:0000313" key="3">
    <source>
        <dbReference type="Proteomes" id="UP000094527"/>
    </source>
</evidence>
<sequence length="103" mass="11729">MTPKTSGQAAKKAGKAQRDLQRRRKKSKHKEEGILRYLHLQGVEAERIAAEAYHLPTTTRVTTINSRKSKLQVCFFLPSPWRFGQASTQCLKEPKAVTKYTSK</sequence>
<feature type="region of interest" description="Disordered" evidence="1">
    <location>
        <begin position="1"/>
        <end position="31"/>
    </location>
</feature>
<evidence type="ECO:0000256" key="1">
    <source>
        <dbReference type="SAM" id="MobiDB-lite"/>
    </source>
</evidence>
<keyword evidence="3" id="KW-1185">Reference proteome</keyword>
<reference evidence="2 3" key="1">
    <citation type="journal article" date="2016" name="Genome Biol. Evol.">
        <title>Gene Family Evolution Reflects Adaptation to Soil Environmental Stressors in the Genome of the Collembolan Orchesella cincta.</title>
        <authorList>
            <person name="Faddeeva-Vakhrusheva A."/>
            <person name="Derks M.F."/>
            <person name="Anvar S.Y."/>
            <person name="Agamennone V."/>
            <person name="Suring W."/>
            <person name="Smit S."/>
            <person name="van Straalen N.M."/>
            <person name="Roelofs D."/>
        </authorList>
    </citation>
    <scope>NUCLEOTIDE SEQUENCE [LARGE SCALE GENOMIC DNA]</scope>
    <source>
        <tissue evidence="2">Mixed pool</tissue>
    </source>
</reference>
<accession>A0A1D2M541</accession>
<dbReference type="Proteomes" id="UP000094527">
    <property type="component" value="Unassembled WGS sequence"/>
</dbReference>
<organism evidence="2 3">
    <name type="scientific">Orchesella cincta</name>
    <name type="common">Springtail</name>
    <name type="synonym">Podura cincta</name>
    <dbReference type="NCBI Taxonomy" id="48709"/>
    <lineage>
        <taxon>Eukaryota</taxon>
        <taxon>Metazoa</taxon>
        <taxon>Ecdysozoa</taxon>
        <taxon>Arthropoda</taxon>
        <taxon>Hexapoda</taxon>
        <taxon>Collembola</taxon>
        <taxon>Entomobryomorpha</taxon>
        <taxon>Entomobryoidea</taxon>
        <taxon>Orchesellidae</taxon>
        <taxon>Orchesellinae</taxon>
        <taxon>Orchesella</taxon>
    </lineage>
</organism>
<comment type="caution">
    <text evidence="2">The sequence shown here is derived from an EMBL/GenBank/DDBJ whole genome shotgun (WGS) entry which is preliminary data.</text>
</comment>
<evidence type="ECO:0000313" key="2">
    <source>
        <dbReference type="EMBL" id="ODM88099.1"/>
    </source>
</evidence>
<name>A0A1D2M541_ORCCI</name>
<dbReference type="EMBL" id="LJIJ01004117">
    <property type="protein sequence ID" value="ODM88099.1"/>
    <property type="molecule type" value="Genomic_DNA"/>
</dbReference>
<dbReference type="AlphaFoldDB" id="A0A1D2M541"/>
<gene>
    <name evidence="2" type="ORF">Ocin01_18582</name>
</gene>